<name>A0ABQ9HTB3_9NEOP</name>
<evidence type="ECO:0000313" key="2">
    <source>
        <dbReference type="EMBL" id="KAJ8887623.1"/>
    </source>
</evidence>
<feature type="domain" description="PiggyBac transposable element-derived protein" evidence="1">
    <location>
        <begin position="98"/>
        <end position="277"/>
    </location>
</feature>
<organism evidence="2 3">
    <name type="scientific">Dryococelus australis</name>
    <dbReference type="NCBI Taxonomy" id="614101"/>
    <lineage>
        <taxon>Eukaryota</taxon>
        <taxon>Metazoa</taxon>
        <taxon>Ecdysozoa</taxon>
        <taxon>Arthropoda</taxon>
        <taxon>Hexapoda</taxon>
        <taxon>Insecta</taxon>
        <taxon>Pterygota</taxon>
        <taxon>Neoptera</taxon>
        <taxon>Polyneoptera</taxon>
        <taxon>Phasmatodea</taxon>
        <taxon>Verophasmatodea</taxon>
        <taxon>Anareolatae</taxon>
        <taxon>Phasmatidae</taxon>
        <taxon>Eurycanthinae</taxon>
        <taxon>Dryococelus</taxon>
    </lineage>
</organism>
<dbReference type="Pfam" id="PF13843">
    <property type="entry name" value="DDE_Tnp_1_7"/>
    <property type="match status" value="1"/>
</dbReference>
<gene>
    <name evidence="2" type="ORF">PR048_013840</name>
</gene>
<proteinExistence type="predicted"/>
<dbReference type="PANTHER" id="PTHR46599">
    <property type="entry name" value="PIGGYBAC TRANSPOSABLE ELEMENT-DERIVED PROTEIN 4"/>
    <property type="match status" value="1"/>
</dbReference>
<accession>A0ABQ9HTB3</accession>
<keyword evidence="3" id="KW-1185">Reference proteome</keyword>
<evidence type="ECO:0000259" key="1">
    <source>
        <dbReference type="Pfam" id="PF13843"/>
    </source>
</evidence>
<protein>
    <recommendedName>
        <fullName evidence="1">PiggyBac transposable element-derived protein domain-containing protein</fullName>
    </recommendedName>
</protein>
<dbReference type="PANTHER" id="PTHR46599:SF6">
    <property type="entry name" value="DUAL SPECIFICITY PHOSPHATASE 26"/>
    <property type="match status" value="1"/>
</dbReference>
<dbReference type="EMBL" id="JARBHB010000004">
    <property type="protein sequence ID" value="KAJ8887623.1"/>
    <property type="molecule type" value="Genomic_DNA"/>
</dbReference>
<comment type="caution">
    <text evidence="2">The sequence shown here is derived from an EMBL/GenBank/DDBJ whole genome shotgun (WGS) entry which is preliminary data.</text>
</comment>
<dbReference type="Proteomes" id="UP001159363">
    <property type="component" value="Chromosome X"/>
</dbReference>
<reference evidence="2 3" key="1">
    <citation type="submission" date="2023-02" db="EMBL/GenBank/DDBJ databases">
        <title>LHISI_Scaffold_Assembly.</title>
        <authorList>
            <person name="Stuart O.P."/>
            <person name="Cleave R."/>
            <person name="Magrath M.J.L."/>
            <person name="Mikheyev A.S."/>
        </authorList>
    </citation>
    <scope>NUCLEOTIDE SEQUENCE [LARGE SCALE GENOMIC DNA]</scope>
    <source>
        <strain evidence="2">Daus_M_001</strain>
        <tissue evidence="2">Leg muscle</tissue>
    </source>
</reference>
<sequence length="299" mass="34796">MAELEAFISIIIARGAYAAKGLELSTLWSSIWGPSFFTQTMARNIYFSNEWDFSALCEMDSYKKVLCVTNLYMSSCSQQQLDVHLRNTWPINHVNLGSRYKYLVNRFPYFGKEDDLSSDQLLGSYIVLLLLELYLQCGRNVTKDNLFTSLELSWALNDKKTRLVSIVNCTRRKVPLIAKNFKQQLYATYVYKHKDTTLTVYQGKFNNNVILLSSLHPSVNIAANEETPETIQYYNFTQFGVDMMDQMARKHYVKSASRHWPVHVFFNVLDLACINAWILYKEVTGRKIKRMKFILELCK</sequence>
<dbReference type="InterPro" id="IPR029526">
    <property type="entry name" value="PGBD"/>
</dbReference>
<evidence type="ECO:0000313" key="3">
    <source>
        <dbReference type="Proteomes" id="UP001159363"/>
    </source>
</evidence>